<evidence type="ECO:0000259" key="2">
    <source>
        <dbReference type="Pfam" id="PF03061"/>
    </source>
</evidence>
<dbReference type="InterPro" id="IPR006683">
    <property type="entry name" value="Thioestr_dom"/>
</dbReference>
<dbReference type="PANTHER" id="PTHR43240:SF7">
    <property type="entry name" value="BLR7284 PROTEIN"/>
    <property type="match status" value="1"/>
</dbReference>
<sequence length="156" mass="16756">MSIGPVNPQVLETMGQLFVSLPHCQTLGMEWVGVEGRKPTLRINWREDLVGNPASGVIHGGVITSLVDTTSAMAVTANLSDYETIATLDLRIDYLTAAKPGQPIFCSAECYRLAGQIAFTRAICYQDSIDLPIAHGVATFMRGSSRVPMVDEGGKS</sequence>
<dbReference type="AlphaFoldDB" id="A0A845BNE4"/>
<dbReference type="InterPro" id="IPR029069">
    <property type="entry name" value="HotDog_dom_sf"/>
</dbReference>
<organism evidence="3 4">
    <name type="scientific">Craterilacuibacter sinensis</name>
    <dbReference type="NCBI Taxonomy" id="2686017"/>
    <lineage>
        <taxon>Bacteria</taxon>
        <taxon>Pseudomonadati</taxon>
        <taxon>Pseudomonadota</taxon>
        <taxon>Betaproteobacteria</taxon>
        <taxon>Neisseriales</taxon>
        <taxon>Neisseriaceae</taxon>
        <taxon>Craterilacuibacter</taxon>
    </lineage>
</organism>
<dbReference type="Proteomes" id="UP000467214">
    <property type="component" value="Unassembled WGS sequence"/>
</dbReference>
<dbReference type="Pfam" id="PF03061">
    <property type="entry name" value="4HBT"/>
    <property type="match status" value="1"/>
</dbReference>
<dbReference type="PANTHER" id="PTHR43240">
    <property type="entry name" value="1,4-DIHYDROXY-2-NAPHTHOYL-COA THIOESTERASE 1"/>
    <property type="match status" value="1"/>
</dbReference>
<keyword evidence="4" id="KW-1185">Reference proteome</keyword>
<comment type="caution">
    <text evidence="3">The sequence shown here is derived from an EMBL/GenBank/DDBJ whole genome shotgun (WGS) entry which is preliminary data.</text>
</comment>
<evidence type="ECO:0000313" key="4">
    <source>
        <dbReference type="Proteomes" id="UP000467214"/>
    </source>
</evidence>
<keyword evidence="1" id="KW-0378">Hydrolase</keyword>
<reference evidence="3 4" key="1">
    <citation type="submission" date="2019-12" db="EMBL/GenBank/DDBJ databases">
        <title>Neisseriaceae gen. nov. sp. Genome sequencing and assembly.</title>
        <authorList>
            <person name="Liu Z."/>
            <person name="Li A."/>
        </authorList>
    </citation>
    <scope>NUCLEOTIDE SEQUENCE [LARGE SCALE GENOMIC DNA]</scope>
    <source>
        <strain evidence="3 4">B2N2-7</strain>
    </source>
</reference>
<dbReference type="GO" id="GO:0061522">
    <property type="term" value="F:1,4-dihydroxy-2-naphthoyl-CoA thioesterase activity"/>
    <property type="evidence" value="ECO:0007669"/>
    <property type="project" value="TreeGrafter"/>
</dbReference>
<dbReference type="SUPFAM" id="SSF54637">
    <property type="entry name" value="Thioesterase/thiol ester dehydrase-isomerase"/>
    <property type="match status" value="1"/>
</dbReference>
<proteinExistence type="predicted"/>
<dbReference type="EMBL" id="WSSB01000006">
    <property type="protein sequence ID" value="MXR36920.1"/>
    <property type="molecule type" value="Genomic_DNA"/>
</dbReference>
<name>A0A845BNE4_9NEIS</name>
<feature type="domain" description="Thioesterase" evidence="2">
    <location>
        <begin position="56"/>
        <end position="128"/>
    </location>
</feature>
<dbReference type="Gene3D" id="3.10.129.10">
    <property type="entry name" value="Hotdog Thioesterase"/>
    <property type="match status" value="1"/>
</dbReference>
<dbReference type="RefSeq" id="WP_124735837.1">
    <property type="nucleotide sequence ID" value="NZ_WSSB01000006.1"/>
</dbReference>
<evidence type="ECO:0000256" key="1">
    <source>
        <dbReference type="ARBA" id="ARBA00022801"/>
    </source>
</evidence>
<protein>
    <submittedName>
        <fullName evidence="3">Hotdog fold thioesterase</fullName>
    </submittedName>
</protein>
<dbReference type="NCBIfam" id="TIGR00369">
    <property type="entry name" value="unchar_dom_1"/>
    <property type="match status" value="1"/>
</dbReference>
<dbReference type="InterPro" id="IPR003736">
    <property type="entry name" value="PAAI_dom"/>
</dbReference>
<accession>A0A845BNE4</accession>
<evidence type="ECO:0000313" key="3">
    <source>
        <dbReference type="EMBL" id="MXR36920.1"/>
    </source>
</evidence>
<dbReference type="GO" id="GO:0005829">
    <property type="term" value="C:cytosol"/>
    <property type="evidence" value="ECO:0007669"/>
    <property type="project" value="TreeGrafter"/>
</dbReference>
<gene>
    <name evidence="3" type="ORF">GQF02_08040</name>
</gene>
<dbReference type="CDD" id="cd03443">
    <property type="entry name" value="PaaI_thioesterase"/>
    <property type="match status" value="1"/>
</dbReference>